<dbReference type="CDD" id="cd00067">
    <property type="entry name" value="GAL4"/>
    <property type="match status" value="1"/>
</dbReference>
<dbReference type="GO" id="GO:0000981">
    <property type="term" value="F:DNA-binding transcription factor activity, RNA polymerase II-specific"/>
    <property type="evidence" value="ECO:0007669"/>
    <property type="project" value="InterPro"/>
</dbReference>
<dbReference type="VEuPathDB" id="FungiDB:JI435_098930"/>
<dbReference type="InterPro" id="IPR021858">
    <property type="entry name" value="Fun_TF"/>
</dbReference>
<dbReference type="InterPro" id="IPR036864">
    <property type="entry name" value="Zn2-C6_fun-type_DNA-bd_sf"/>
</dbReference>
<evidence type="ECO:0000256" key="1">
    <source>
        <dbReference type="ARBA" id="ARBA00023242"/>
    </source>
</evidence>
<dbReference type="PROSITE" id="PS00463">
    <property type="entry name" value="ZN2_CY6_FUNGAL_1"/>
    <property type="match status" value="1"/>
</dbReference>
<reference evidence="4" key="1">
    <citation type="journal article" date="2021" name="BMC Genomics">
        <title>Chromosome-level genome assembly and manually-curated proteome of model necrotroph Parastagonospora nodorum Sn15 reveals a genome-wide trove of candidate effector homologs, and redundancy of virulence-related functions within an accessory chromosome.</title>
        <authorList>
            <person name="Bertazzoni S."/>
            <person name="Jones D.A.B."/>
            <person name="Phan H.T."/>
            <person name="Tan K.-C."/>
            <person name="Hane J.K."/>
        </authorList>
    </citation>
    <scope>NUCLEOTIDE SEQUENCE [LARGE SCALE GENOMIC DNA]</scope>
    <source>
        <strain evidence="4">SN15 / ATCC MYA-4574 / FGSC 10173)</strain>
    </source>
</reference>
<dbReference type="SUPFAM" id="SSF57701">
    <property type="entry name" value="Zn2/Cys6 DNA-binding domain"/>
    <property type="match status" value="1"/>
</dbReference>
<organism evidence="3 4">
    <name type="scientific">Phaeosphaeria nodorum (strain SN15 / ATCC MYA-4574 / FGSC 10173)</name>
    <name type="common">Glume blotch fungus</name>
    <name type="synonym">Parastagonospora nodorum</name>
    <dbReference type="NCBI Taxonomy" id="321614"/>
    <lineage>
        <taxon>Eukaryota</taxon>
        <taxon>Fungi</taxon>
        <taxon>Dikarya</taxon>
        <taxon>Ascomycota</taxon>
        <taxon>Pezizomycotina</taxon>
        <taxon>Dothideomycetes</taxon>
        <taxon>Pleosporomycetidae</taxon>
        <taxon>Pleosporales</taxon>
        <taxon>Pleosporineae</taxon>
        <taxon>Phaeosphaeriaceae</taxon>
        <taxon>Parastagonospora</taxon>
    </lineage>
</organism>
<dbReference type="Pfam" id="PF11951">
    <property type="entry name" value="Fungal_trans_2"/>
    <property type="match status" value="1"/>
</dbReference>
<evidence type="ECO:0000259" key="2">
    <source>
        <dbReference type="PROSITE" id="PS50048"/>
    </source>
</evidence>
<sequence>MVYRGRPSTGCKKCRQRKVKCDERPDGCLRCAEQRLPCPGYDRNIDAWFHDETAKVLAKSKPSQRRPPSHAVSAIAKKDIASPNTTLAWVQDNVPPGYMLAPLVDQGITFFMTHYAIGLDQPSIASRAYSHHLSTDGFHPLVATTMTALGIAGVANLYMDSALKREATQWYLRAIKMANAAISSPTDVKKDTTLVAVNLLTMFEATFNNDSLVGWSNHVDGSALLVKLRGRDQLKTVAGRRMYLHTVGLVTINCMGKGETMPDYVKDINREVEAHLDHGDPRTAFFFLHQKTTDLRAYVLKQTASQVPDIINRALELDASAKSIFDRVSRDWDYHTVPCFDQVPGVFGSHYHIYPTHATAQTWNWVRYNRIYLHDIIRNCILAGFATSPPILTGVKYAQLLTNSTQILEQLQADIIASMPQFLHDTPMTPPCGSTPTYVTPPTMSDPMHSPGAESRRFFQNFRSETVDLSKTGNLNDCMDRLPIVRVSGGYSTVWALYVAGSMPTASAPSQKFVLHCLDRIEHEFGIMQASVFAKALRLKMELENSGETPLSLCPRYLPPDASTDVPHSDAPSKITEIVD</sequence>
<dbReference type="SMART" id="SM00066">
    <property type="entry name" value="GAL4"/>
    <property type="match status" value="1"/>
</dbReference>
<dbReference type="InterPro" id="IPR053175">
    <property type="entry name" value="DHMBA_Reg_Transcription_Factor"/>
</dbReference>
<dbReference type="EMBL" id="CP069023">
    <property type="protein sequence ID" value="QRC90478.1"/>
    <property type="molecule type" value="Genomic_DNA"/>
</dbReference>
<dbReference type="PANTHER" id="PTHR38791:SF1">
    <property type="entry name" value="TRANSCRIPTION FACTOR, PUTATIVE-RELATED"/>
    <property type="match status" value="1"/>
</dbReference>
<dbReference type="GO" id="GO:0008270">
    <property type="term" value="F:zinc ion binding"/>
    <property type="evidence" value="ECO:0007669"/>
    <property type="project" value="InterPro"/>
</dbReference>
<keyword evidence="1" id="KW-0539">Nucleus</keyword>
<name>A0A7U2HTR7_PHANO</name>
<accession>A0A7U2HTR7</accession>
<dbReference type="OrthoDB" id="2991872at2759"/>
<proteinExistence type="predicted"/>
<gene>
    <name evidence="3" type="ORF">JI435_098930</name>
</gene>
<dbReference type="PROSITE" id="PS50048">
    <property type="entry name" value="ZN2_CY6_FUNGAL_2"/>
    <property type="match status" value="1"/>
</dbReference>
<dbReference type="AlphaFoldDB" id="A0A7U2HTR7"/>
<evidence type="ECO:0000313" key="4">
    <source>
        <dbReference type="Proteomes" id="UP000663193"/>
    </source>
</evidence>
<dbReference type="Pfam" id="PF00172">
    <property type="entry name" value="Zn_clus"/>
    <property type="match status" value="1"/>
</dbReference>
<keyword evidence="4" id="KW-1185">Reference proteome</keyword>
<feature type="domain" description="Zn(2)-C6 fungal-type" evidence="2">
    <location>
        <begin position="10"/>
        <end position="38"/>
    </location>
</feature>
<evidence type="ECO:0000313" key="3">
    <source>
        <dbReference type="EMBL" id="QRC90478.1"/>
    </source>
</evidence>
<dbReference type="InterPro" id="IPR001138">
    <property type="entry name" value="Zn2Cys6_DnaBD"/>
</dbReference>
<dbReference type="Gene3D" id="4.10.240.10">
    <property type="entry name" value="Zn(2)-C6 fungal-type DNA-binding domain"/>
    <property type="match status" value="1"/>
</dbReference>
<dbReference type="PANTHER" id="PTHR38791">
    <property type="entry name" value="ZN(II)2CYS6 TRANSCRIPTION FACTOR (EUROFUNG)-RELATED-RELATED"/>
    <property type="match status" value="1"/>
</dbReference>
<dbReference type="Proteomes" id="UP000663193">
    <property type="component" value="Chromosome 1"/>
</dbReference>
<protein>
    <recommendedName>
        <fullName evidence="2">Zn(2)-C6 fungal-type domain-containing protein</fullName>
    </recommendedName>
</protein>